<dbReference type="AlphaFoldDB" id="A0ABC8ZDB9"/>
<proteinExistence type="predicted"/>
<sequence length="266" mass="27622">MATTTTAALSMKLLIDRKSKRVLFAEAGKDVVDFLFSLVALPVATAVKLVGTEAVVGSVGNLYASIDKLDSTYVIQAGSGAGKDALLCPTVLSPAASSSNGSLLRLPAPALPSSGGQPKSYFKCSNNYSSLYSTMSSCSSYVTDASGTTCPSCRNQMKTALKYVAPSSEQKAAAEKAASVAGGAAKGFVQGIVTYTVLDNLTVTPMSTISGITMLNTFAVRDLGDLQEKTVQLGYEEGLAILKASLESKTVLTDVFLGNKKKARRA</sequence>
<name>A0ABC8ZDB9_9POAL</name>
<accession>A0ABC8ZDB9</accession>
<dbReference type="InterPro" id="IPR007750">
    <property type="entry name" value="DUF674"/>
</dbReference>
<protein>
    <submittedName>
        <fullName evidence="2">Uncharacterized protein</fullName>
    </submittedName>
</protein>
<evidence type="ECO:0000313" key="2">
    <source>
        <dbReference type="EMBL" id="CAL4958257.1"/>
    </source>
</evidence>
<dbReference type="Proteomes" id="UP001497457">
    <property type="component" value="Chromosome 18b"/>
</dbReference>
<dbReference type="EMBL" id="OZ075128">
    <property type="protein sequence ID" value="CAL4958237.1"/>
    <property type="molecule type" value="Genomic_DNA"/>
</dbReference>
<dbReference type="EMBL" id="OZ075128">
    <property type="protein sequence ID" value="CAL4958257.1"/>
    <property type="molecule type" value="Genomic_DNA"/>
</dbReference>
<evidence type="ECO:0000313" key="1">
    <source>
        <dbReference type="EMBL" id="CAL4958237.1"/>
    </source>
</evidence>
<dbReference type="PANTHER" id="PTHR33103">
    <property type="entry name" value="OS01G0153900 PROTEIN"/>
    <property type="match status" value="1"/>
</dbReference>
<dbReference type="Pfam" id="PF05056">
    <property type="entry name" value="DUF674"/>
    <property type="match status" value="1"/>
</dbReference>
<reference evidence="2 3" key="1">
    <citation type="submission" date="2024-10" db="EMBL/GenBank/DDBJ databases">
        <authorList>
            <person name="Ryan C."/>
        </authorList>
    </citation>
    <scope>NUCLEOTIDE SEQUENCE [LARGE SCALE GENOMIC DNA]</scope>
</reference>
<gene>
    <name evidence="1" type="ORF">URODEC1_LOCUS43000</name>
    <name evidence="2" type="ORF">URODEC1_LOCUS43011</name>
</gene>
<keyword evidence="3" id="KW-1185">Reference proteome</keyword>
<evidence type="ECO:0000313" key="3">
    <source>
        <dbReference type="Proteomes" id="UP001497457"/>
    </source>
</evidence>
<organism evidence="2 3">
    <name type="scientific">Urochloa decumbens</name>
    <dbReference type="NCBI Taxonomy" id="240449"/>
    <lineage>
        <taxon>Eukaryota</taxon>
        <taxon>Viridiplantae</taxon>
        <taxon>Streptophyta</taxon>
        <taxon>Embryophyta</taxon>
        <taxon>Tracheophyta</taxon>
        <taxon>Spermatophyta</taxon>
        <taxon>Magnoliopsida</taxon>
        <taxon>Liliopsida</taxon>
        <taxon>Poales</taxon>
        <taxon>Poaceae</taxon>
        <taxon>PACMAD clade</taxon>
        <taxon>Panicoideae</taxon>
        <taxon>Panicodae</taxon>
        <taxon>Paniceae</taxon>
        <taxon>Melinidinae</taxon>
        <taxon>Urochloa</taxon>
    </lineage>
</organism>
<dbReference type="PANTHER" id="PTHR33103:SF53">
    <property type="entry name" value="DUF674 FAMILY PROTEIN"/>
    <property type="match status" value="1"/>
</dbReference>